<name>A0A2P7QMT0_9GAMM</name>
<evidence type="ECO:0000256" key="2">
    <source>
        <dbReference type="ARBA" id="ARBA00007353"/>
    </source>
</evidence>
<evidence type="ECO:0000256" key="6">
    <source>
        <dbReference type="ARBA" id="ARBA00022833"/>
    </source>
</evidence>
<comment type="catalytic activity">
    <reaction evidence="1">
        <text>inosine + phosphate = alpha-D-ribose 1-phosphate + hypoxanthine</text>
        <dbReference type="Rhea" id="RHEA:27646"/>
        <dbReference type="ChEBI" id="CHEBI:17368"/>
        <dbReference type="ChEBI" id="CHEBI:17596"/>
        <dbReference type="ChEBI" id="CHEBI:43474"/>
        <dbReference type="ChEBI" id="CHEBI:57720"/>
        <dbReference type="EC" id="2.4.2.1"/>
    </reaction>
    <physiologicalReaction direction="left-to-right" evidence="1">
        <dbReference type="Rhea" id="RHEA:27647"/>
    </physiologicalReaction>
</comment>
<dbReference type="InterPro" id="IPR003730">
    <property type="entry name" value="Cu_polyphenol_OxRdtase"/>
</dbReference>
<evidence type="ECO:0000256" key="3">
    <source>
        <dbReference type="ARBA" id="ARBA00022679"/>
    </source>
</evidence>
<dbReference type="OrthoDB" id="4279at2"/>
<comment type="catalytic activity">
    <reaction evidence="7">
        <text>adenosine + H2O + H(+) = inosine + NH4(+)</text>
        <dbReference type="Rhea" id="RHEA:24408"/>
        <dbReference type="ChEBI" id="CHEBI:15377"/>
        <dbReference type="ChEBI" id="CHEBI:15378"/>
        <dbReference type="ChEBI" id="CHEBI:16335"/>
        <dbReference type="ChEBI" id="CHEBI:17596"/>
        <dbReference type="ChEBI" id="CHEBI:28938"/>
        <dbReference type="EC" id="3.5.4.4"/>
    </reaction>
    <physiologicalReaction direction="left-to-right" evidence="7">
        <dbReference type="Rhea" id="RHEA:24409"/>
    </physiologicalReaction>
</comment>
<evidence type="ECO:0000256" key="4">
    <source>
        <dbReference type="ARBA" id="ARBA00022723"/>
    </source>
</evidence>
<dbReference type="Gene3D" id="3.60.140.10">
    <property type="entry name" value="CNF1/YfiH-like putative cysteine hydrolases"/>
    <property type="match status" value="1"/>
</dbReference>
<gene>
    <name evidence="11" type="primary">pgeF</name>
    <name evidence="11" type="ORF">C7I36_12570</name>
</gene>
<comment type="caution">
    <text evidence="11">The sequence shown here is derived from an EMBL/GenBank/DDBJ whole genome shotgun (WGS) entry which is preliminary data.</text>
</comment>
<evidence type="ECO:0000256" key="8">
    <source>
        <dbReference type="ARBA" id="ARBA00048968"/>
    </source>
</evidence>
<dbReference type="GO" id="GO:0017061">
    <property type="term" value="F:S-methyl-5-thioadenosine phosphorylase activity"/>
    <property type="evidence" value="ECO:0007669"/>
    <property type="project" value="UniProtKB-EC"/>
</dbReference>
<dbReference type="Pfam" id="PF02578">
    <property type="entry name" value="Cu-oxidase_4"/>
    <property type="match status" value="1"/>
</dbReference>
<dbReference type="GO" id="GO:0005507">
    <property type="term" value="F:copper ion binding"/>
    <property type="evidence" value="ECO:0007669"/>
    <property type="project" value="TreeGrafter"/>
</dbReference>
<dbReference type="CDD" id="cd16833">
    <property type="entry name" value="YfiH"/>
    <property type="match status" value="1"/>
</dbReference>
<keyword evidence="3" id="KW-0808">Transferase</keyword>
<dbReference type="Proteomes" id="UP000242181">
    <property type="component" value="Unassembled WGS sequence"/>
</dbReference>
<sequence length="241" mass="26167">MDVILPDWPAPARVCAAQSTRIGGVSHAPFHTLNLGRHVGDEVRSVAANRERLGAFLNLPAEPVWLEQVHGIRVLTLPVESDNFTADAVVTRTPGQVCAVMTADCLPVLFCDEAGTVVGAAHAGWRGLAAGVLEATLQEMQVAPDTVLAWLGPAIGPRAFEVGTEVREQFVRQMPLAADAFVPHGDKWLADLYHLARLRLAAAGVQHIYGGEYCTHGEPERFFSYRRDGRTGRMASLIWLD</sequence>
<dbReference type="GO" id="GO:0016787">
    <property type="term" value="F:hydrolase activity"/>
    <property type="evidence" value="ECO:0007669"/>
    <property type="project" value="UniProtKB-KW"/>
</dbReference>
<proteinExistence type="inferred from homology"/>
<evidence type="ECO:0000256" key="9">
    <source>
        <dbReference type="ARBA" id="ARBA00049893"/>
    </source>
</evidence>
<protein>
    <recommendedName>
        <fullName evidence="10">Purine nucleoside phosphorylase</fullName>
    </recommendedName>
</protein>
<keyword evidence="6" id="KW-0862">Zinc</keyword>
<evidence type="ECO:0000256" key="1">
    <source>
        <dbReference type="ARBA" id="ARBA00000553"/>
    </source>
</evidence>
<evidence type="ECO:0000256" key="5">
    <source>
        <dbReference type="ARBA" id="ARBA00022801"/>
    </source>
</evidence>
<comment type="catalytic activity">
    <reaction evidence="8">
        <text>adenosine + phosphate = alpha-D-ribose 1-phosphate + adenine</text>
        <dbReference type="Rhea" id="RHEA:27642"/>
        <dbReference type="ChEBI" id="CHEBI:16335"/>
        <dbReference type="ChEBI" id="CHEBI:16708"/>
        <dbReference type="ChEBI" id="CHEBI:43474"/>
        <dbReference type="ChEBI" id="CHEBI:57720"/>
        <dbReference type="EC" id="2.4.2.1"/>
    </reaction>
    <physiologicalReaction direction="left-to-right" evidence="8">
        <dbReference type="Rhea" id="RHEA:27643"/>
    </physiologicalReaction>
</comment>
<evidence type="ECO:0000256" key="7">
    <source>
        <dbReference type="ARBA" id="ARBA00047989"/>
    </source>
</evidence>
<comment type="catalytic activity">
    <reaction evidence="9">
        <text>S-methyl-5'-thioadenosine + phosphate = 5-(methylsulfanyl)-alpha-D-ribose 1-phosphate + adenine</text>
        <dbReference type="Rhea" id="RHEA:11852"/>
        <dbReference type="ChEBI" id="CHEBI:16708"/>
        <dbReference type="ChEBI" id="CHEBI:17509"/>
        <dbReference type="ChEBI" id="CHEBI:43474"/>
        <dbReference type="ChEBI" id="CHEBI:58533"/>
        <dbReference type="EC" id="2.4.2.28"/>
    </reaction>
    <physiologicalReaction direction="left-to-right" evidence="9">
        <dbReference type="Rhea" id="RHEA:11853"/>
    </physiologicalReaction>
</comment>
<dbReference type="PANTHER" id="PTHR30616">
    <property type="entry name" value="UNCHARACTERIZED PROTEIN YFIH"/>
    <property type="match status" value="1"/>
</dbReference>
<dbReference type="InterPro" id="IPR038371">
    <property type="entry name" value="Cu_polyphenol_OxRdtase_sf"/>
</dbReference>
<dbReference type="NCBIfam" id="TIGR00726">
    <property type="entry name" value="peptidoglycan editing factor PgeF"/>
    <property type="match status" value="1"/>
</dbReference>
<dbReference type="SUPFAM" id="SSF64438">
    <property type="entry name" value="CNF1/YfiH-like putative cysteine hydrolases"/>
    <property type="match status" value="1"/>
</dbReference>
<evidence type="ECO:0000313" key="12">
    <source>
        <dbReference type="Proteomes" id="UP000242181"/>
    </source>
</evidence>
<dbReference type="AlphaFoldDB" id="A0A2P7QMT0"/>
<dbReference type="PANTHER" id="PTHR30616:SF2">
    <property type="entry name" value="PURINE NUCLEOSIDE PHOSPHORYLASE LACC1"/>
    <property type="match status" value="1"/>
</dbReference>
<dbReference type="EMBL" id="PXYH01000018">
    <property type="protein sequence ID" value="PSJ39278.1"/>
    <property type="molecule type" value="Genomic_DNA"/>
</dbReference>
<keyword evidence="4" id="KW-0479">Metal-binding</keyword>
<dbReference type="InterPro" id="IPR011324">
    <property type="entry name" value="Cytotoxic_necrot_fac-like_cat"/>
</dbReference>
<reference evidence="11 12" key="1">
    <citation type="submission" date="2018-03" db="EMBL/GenBank/DDBJ databases">
        <title>The draft genome of Zobellella taiwanensis JCM 13381.</title>
        <authorList>
            <person name="Liu L."/>
            <person name="Li L."/>
            <person name="Wang T."/>
            <person name="Zhang X."/>
            <person name="Liang L."/>
        </authorList>
    </citation>
    <scope>NUCLEOTIDE SEQUENCE [LARGE SCALE GENOMIC DNA]</scope>
    <source>
        <strain evidence="11 12">JCM 13381</strain>
    </source>
</reference>
<keyword evidence="5" id="KW-0378">Hydrolase</keyword>
<evidence type="ECO:0000256" key="10">
    <source>
        <dbReference type="RuleBase" id="RU361274"/>
    </source>
</evidence>
<comment type="similarity">
    <text evidence="2 10">Belongs to the purine nucleoside phosphorylase YfiH/LACC1 family.</text>
</comment>
<evidence type="ECO:0000313" key="11">
    <source>
        <dbReference type="EMBL" id="PSJ39278.1"/>
    </source>
</evidence>
<organism evidence="11 12">
    <name type="scientific">Zobellella taiwanensis</name>
    <dbReference type="NCBI Taxonomy" id="347535"/>
    <lineage>
        <taxon>Bacteria</taxon>
        <taxon>Pseudomonadati</taxon>
        <taxon>Pseudomonadota</taxon>
        <taxon>Gammaproteobacteria</taxon>
        <taxon>Aeromonadales</taxon>
        <taxon>Aeromonadaceae</taxon>
        <taxon>Zobellella</taxon>
    </lineage>
</organism>
<dbReference type="RefSeq" id="WP_106454048.1">
    <property type="nucleotide sequence ID" value="NZ_PXYH01000018.1"/>
</dbReference>
<keyword evidence="12" id="KW-1185">Reference proteome</keyword>
<accession>A0A2P7QMT0</accession>